<dbReference type="GO" id="GO:0042254">
    <property type="term" value="P:ribosome biogenesis"/>
    <property type="evidence" value="ECO:0007669"/>
    <property type="project" value="UniProtKB-KW"/>
</dbReference>
<dbReference type="AlphaFoldDB" id="A0AAE3HHY8"/>
<evidence type="ECO:0000256" key="2">
    <source>
        <dbReference type="ARBA" id="ARBA00010740"/>
    </source>
</evidence>
<dbReference type="PANTHER" id="PTHR38099:SF1">
    <property type="entry name" value="LARGE RIBOSOMAL RNA SUBUNIT ACCUMULATION PROTEIN YCED"/>
    <property type="match status" value="1"/>
</dbReference>
<accession>A0AAE3HHY8</accession>
<dbReference type="GO" id="GO:0005829">
    <property type="term" value="C:cytosol"/>
    <property type="evidence" value="ECO:0007669"/>
    <property type="project" value="TreeGrafter"/>
</dbReference>
<keyword evidence="8" id="KW-1185">Reference proteome</keyword>
<evidence type="ECO:0000256" key="4">
    <source>
        <dbReference type="ARBA" id="ARBA00022517"/>
    </source>
</evidence>
<evidence type="ECO:0000256" key="3">
    <source>
        <dbReference type="ARBA" id="ARBA00015716"/>
    </source>
</evidence>
<dbReference type="InterPro" id="IPR039255">
    <property type="entry name" value="YceD_bac"/>
</dbReference>
<dbReference type="PANTHER" id="PTHR38099">
    <property type="entry name" value="LARGE RIBOSOMAL RNA SUBUNIT ACCUMULATION PROTEIN YCED"/>
    <property type="match status" value="1"/>
</dbReference>
<comment type="caution">
    <text evidence="7">The sequence shown here is derived from an EMBL/GenBank/DDBJ whole genome shotgun (WGS) entry which is preliminary data.</text>
</comment>
<feature type="region of interest" description="Disordered" evidence="6">
    <location>
        <begin position="155"/>
        <end position="191"/>
    </location>
</feature>
<keyword evidence="4" id="KW-0690">Ribosome biogenesis</keyword>
<organism evidence="7 8">
    <name type="scientific">Methylohalomonas lacus</name>
    <dbReference type="NCBI Taxonomy" id="398773"/>
    <lineage>
        <taxon>Bacteria</taxon>
        <taxon>Pseudomonadati</taxon>
        <taxon>Pseudomonadota</taxon>
        <taxon>Gammaproteobacteria</taxon>
        <taxon>Methylohalomonadales</taxon>
        <taxon>Methylohalomonadaceae</taxon>
        <taxon>Methylohalomonas</taxon>
    </lineage>
</organism>
<gene>
    <name evidence="7" type="ORF">J2T55_000633</name>
</gene>
<name>A0AAE3HHY8_9GAMM</name>
<comment type="function">
    <text evidence="1">Plays a role in synthesis, processing and/or stability of 23S rRNA.</text>
</comment>
<reference evidence="7" key="1">
    <citation type="submission" date="2022-08" db="EMBL/GenBank/DDBJ databases">
        <title>Genomic Encyclopedia of Type Strains, Phase III (KMG-III): the genomes of soil and plant-associated and newly described type strains.</title>
        <authorList>
            <person name="Whitman W."/>
        </authorList>
    </citation>
    <scope>NUCLEOTIDE SEQUENCE</scope>
    <source>
        <strain evidence="7">HMT 1</strain>
    </source>
</reference>
<evidence type="ECO:0000256" key="5">
    <source>
        <dbReference type="ARBA" id="ARBA00031841"/>
    </source>
</evidence>
<evidence type="ECO:0000313" key="8">
    <source>
        <dbReference type="Proteomes" id="UP001204445"/>
    </source>
</evidence>
<feature type="compositionally biased region" description="Polar residues" evidence="6">
    <location>
        <begin position="158"/>
        <end position="169"/>
    </location>
</feature>
<dbReference type="Pfam" id="PF02620">
    <property type="entry name" value="YceD"/>
    <property type="match status" value="1"/>
</dbReference>
<evidence type="ECO:0000313" key="7">
    <source>
        <dbReference type="EMBL" id="MCS3902629.1"/>
    </source>
</evidence>
<proteinExistence type="inferred from homology"/>
<comment type="similarity">
    <text evidence="2">Belongs to the DUF177 domain family.</text>
</comment>
<dbReference type="EMBL" id="JANUCT010000003">
    <property type="protein sequence ID" value="MCS3902629.1"/>
    <property type="molecule type" value="Genomic_DNA"/>
</dbReference>
<sequence>MTVSRARINIARLMPPELPQFIHPLRLAGHGETLSGSFKINELKRLQAAVLETDGTLTFNLKFGRDAAGTACIIGSLSGQVVMTCQRCMQPLTVIIDADVALGIVQGEAEAGELPEEYEPLLVEQQPLKLSELVEDEALLALPFAPLHAAESCAEAVTSDSADAPSEQQQDTHRPFADKLADLKPSRDNER</sequence>
<dbReference type="Proteomes" id="UP001204445">
    <property type="component" value="Unassembled WGS sequence"/>
</dbReference>
<protein>
    <recommendedName>
        <fullName evidence="3">Large ribosomal RNA subunit accumulation protein YceD</fullName>
    </recommendedName>
    <alternativeName>
        <fullName evidence="5">23S rRNA accumulation protein YceD</fullName>
    </alternativeName>
</protein>
<evidence type="ECO:0000256" key="6">
    <source>
        <dbReference type="SAM" id="MobiDB-lite"/>
    </source>
</evidence>
<feature type="compositionally biased region" description="Basic and acidic residues" evidence="6">
    <location>
        <begin position="170"/>
        <end position="191"/>
    </location>
</feature>
<dbReference type="RefSeq" id="WP_259054178.1">
    <property type="nucleotide sequence ID" value="NZ_JANUCT010000003.1"/>
</dbReference>
<evidence type="ECO:0000256" key="1">
    <source>
        <dbReference type="ARBA" id="ARBA00002868"/>
    </source>
</evidence>
<dbReference type="InterPro" id="IPR003772">
    <property type="entry name" value="YceD"/>
</dbReference>